<evidence type="ECO:0000313" key="3">
    <source>
        <dbReference type="Proteomes" id="UP000597762"/>
    </source>
</evidence>
<dbReference type="AlphaFoldDB" id="A0A812DZK1"/>
<evidence type="ECO:0000313" key="2">
    <source>
        <dbReference type="EMBL" id="CAE1312304.1"/>
    </source>
</evidence>
<keyword evidence="1" id="KW-0472">Membrane</keyword>
<feature type="transmembrane region" description="Helical" evidence="1">
    <location>
        <begin position="90"/>
        <end position="117"/>
    </location>
</feature>
<accession>A0A812DZK1</accession>
<keyword evidence="3" id="KW-1185">Reference proteome</keyword>
<proteinExistence type="predicted"/>
<sequence length="159" mass="18624">MLKVIVNRANWSLPFLFFFSLSVSFNHFFFPFFPSHFCIDNHSFFCFFRFLSHSLFLPIPPFHTFLSLLSQASSLAKPGLIEPWFWQSLCWLKLACLFSLFFHLFFFFFFFFCFLSPSFQEAVVLLGPFLTTSVHSPVFWIVCAVACEVACEVAASFFF</sequence>
<comment type="caution">
    <text evidence="2">The sequence shown here is derived from an EMBL/GenBank/DDBJ whole genome shotgun (WGS) entry which is preliminary data.</text>
</comment>
<feature type="transmembrane region" description="Helical" evidence="1">
    <location>
        <begin position="50"/>
        <end position="69"/>
    </location>
</feature>
<name>A0A812DZK1_ACAPH</name>
<reference evidence="2" key="1">
    <citation type="submission" date="2021-01" db="EMBL/GenBank/DDBJ databases">
        <authorList>
            <person name="Li R."/>
            <person name="Bekaert M."/>
        </authorList>
    </citation>
    <scope>NUCLEOTIDE SEQUENCE</scope>
    <source>
        <strain evidence="2">Farmed</strain>
    </source>
</reference>
<dbReference type="EMBL" id="CAHIKZ030004554">
    <property type="protein sequence ID" value="CAE1312304.1"/>
    <property type="molecule type" value="Genomic_DNA"/>
</dbReference>
<feature type="transmembrane region" description="Helical" evidence="1">
    <location>
        <begin position="12"/>
        <end position="30"/>
    </location>
</feature>
<feature type="transmembrane region" description="Helical" evidence="1">
    <location>
        <begin position="137"/>
        <end position="158"/>
    </location>
</feature>
<keyword evidence="1" id="KW-0812">Transmembrane</keyword>
<keyword evidence="1" id="KW-1133">Transmembrane helix</keyword>
<evidence type="ECO:0000256" key="1">
    <source>
        <dbReference type="SAM" id="Phobius"/>
    </source>
</evidence>
<organism evidence="2 3">
    <name type="scientific">Acanthosepion pharaonis</name>
    <name type="common">Pharaoh cuttlefish</name>
    <name type="synonym">Sepia pharaonis</name>
    <dbReference type="NCBI Taxonomy" id="158019"/>
    <lineage>
        <taxon>Eukaryota</taxon>
        <taxon>Metazoa</taxon>
        <taxon>Spiralia</taxon>
        <taxon>Lophotrochozoa</taxon>
        <taxon>Mollusca</taxon>
        <taxon>Cephalopoda</taxon>
        <taxon>Coleoidea</taxon>
        <taxon>Decapodiformes</taxon>
        <taxon>Sepiida</taxon>
        <taxon>Sepiina</taxon>
        <taxon>Sepiidae</taxon>
        <taxon>Acanthosepion</taxon>
    </lineage>
</organism>
<protein>
    <submittedName>
        <fullName evidence="2">Uncharacterized protein</fullName>
    </submittedName>
</protein>
<dbReference type="Proteomes" id="UP000597762">
    <property type="component" value="Unassembled WGS sequence"/>
</dbReference>
<gene>
    <name evidence="2" type="ORF">SPHA_63552</name>
</gene>